<keyword evidence="1" id="KW-0472">Membrane</keyword>
<dbReference type="AlphaFoldDB" id="A0A4R6RUT9"/>
<organism evidence="2 3">
    <name type="scientific">Halanaerobium saccharolyticum</name>
    <dbReference type="NCBI Taxonomy" id="43595"/>
    <lineage>
        <taxon>Bacteria</taxon>
        <taxon>Bacillati</taxon>
        <taxon>Bacillota</taxon>
        <taxon>Clostridia</taxon>
        <taxon>Halanaerobiales</taxon>
        <taxon>Halanaerobiaceae</taxon>
        <taxon>Halanaerobium</taxon>
    </lineage>
</organism>
<dbReference type="RefSeq" id="WP_243734023.1">
    <property type="nucleotide sequence ID" value="NZ_SNXX01000022.1"/>
</dbReference>
<dbReference type="Proteomes" id="UP000295176">
    <property type="component" value="Unassembled WGS sequence"/>
</dbReference>
<dbReference type="EMBL" id="SNXX01000022">
    <property type="protein sequence ID" value="TDP90045.1"/>
    <property type="molecule type" value="Genomic_DNA"/>
</dbReference>
<protein>
    <submittedName>
        <fullName evidence="2">SNARE associated Golgi protein</fullName>
    </submittedName>
</protein>
<feature type="transmembrane region" description="Helical" evidence="1">
    <location>
        <begin position="41"/>
        <end position="62"/>
    </location>
</feature>
<feature type="transmembrane region" description="Helical" evidence="1">
    <location>
        <begin position="12"/>
        <end position="35"/>
    </location>
</feature>
<sequence length="70" mass="7295">MASEAAAAKKSNWLKIIIFVAVIAALGIVGGILFGPWLGTFYTALGSTIGAVAAFLAGKYVAQLNFQFML</sequence>
<evidence type="ECO:0000313" key="3">
    <source>
        <dbReference type="Proteomes" id="UP000295176"/>
    </source>
</evidence>
<name>A0A4R6RUT9_9FIRM</name>
<evidence type="ECO:0000313" key="2">
    <source>
        <dbReference type="EMBL" id="TDP90045.1"/>
    </source>
</evidence>
<proteinExistence type="predicted"/>
<gene>
    <name evidence="2" type="ORF">C7957_12226</name>
</gene>
<keyword evidence="1" id="KW-0812">Transmembrane</keyword>
<accession>A0A4R6RUT9</accession>
<comment type="caution">
    <text evidence="2">The sequence shown here is derived from an EMBL/GenBank/DDBJ whole genome shotgun (WGS) entry which is preliminary data.</text>
</comment>
<evidence type="ECO:0000256" key="1">
    <source>
        <dbReference type="SAM" id="Phobius"/>
    </source>
</evidence>
<reference evidence="2 3" key="1">
    <citation type="submission" date="2019-03" db="EMBL/GenBank/DDBJ databases">
        <title>Subsurface microbial communities from deep shales in Ohio and West Virginia, USA.</title>
        <authorList>
            <person name="Wrighton K."/>
        </authorList>
    </citation>
    <scope>NUCLEOTIDE SEQUENCE [LARGE SCALE GENOMIC DNA]</scope>
    <source>
        <strain evidence="2 3">MSL 7</strain>
    </source>
</reference>
<keyword evidence="1" id="KW-1133">Transmembrane helix</keyword>